<dbReference type="InterPro" id="IPR002403">
    <property type="entry name" value="Cyt_P450_E_grp-IV"/>
</dbReference>
<dbReference type="InterPro" id="IPR050196">
    <property type="entry name" value="Cytochrome_P450_Monoox"/>
</dbReference>
<evidence type="ECO:0000256" key="4">
    <source>
        <dbReference type="ARBA" id="ARBA00023002"/>
    </source>
</evidence>
<dbReference type="InterPro" id="IPR001128">
    <property type="entry name" value="Cyt_P450"/>
</dbReference>
<dbReference type="CDD" id="cd00302">
    <property type="entry name" value="cytochrome_P450"/>
    <property type="match status" value="1"/>
</dbReference>
<dbReference type="SUPFAM" id="SSF48264">
    <property type="entry name" value="Cytochrome P450"/>
    <property type="match status" value="1"/>
</dbReference>
<dbReference type="GO" id="GO:0020037">
    <property type="term" value="F:heme binding"/>
    <property type="evidence" value="ECO:0007669"/>
    <property type="project" value="InterPro"/>
</dbReference>
<sequence length="440" mass="49115">MSMQACPVFDANSDLYRSIGVLKVIETAVRKHGDIVILHTRDDRDTYLLSGQQSVRFWHEHAAHLPSEIDDARSSPATTHVLLGDGAQGVSWAQVGVPLRRKLKAIAGDMDQWFEENLKGAAAAFLDEAQTPVPDLLQLCRHWSVRSLCHTIFGTAFPDTEFVDGLIQVQLFHRFMYGKTTATLQDAEKLQEYQETRAFLDRVVRTNIASAQPGDRTVLASLLEAMPAGIDLDTQIDHLRPVLFRILFEKLSFNGLNLFWALVHLAQNPELADAIAAEAISSSADDADAYPLSVAAAKETLRLYPEYSFIYRRTKQDLPFGEVMIPSQSTILISPWLLHRDERYWRRPTHFDGQRFAATNDTPACYLPFGIGPKALKQRSFALCQIAVSLRAICAAVAFSLSPECPPGNLRPFLRSELAPRGAVPVIFKRRSETQASTLN</sequence>
<dbReference type="GO" id="GO:0005506">
    <property type="term" value="F:iron ion binding"/>
    <property type="evidence" value="ECO:0007669"/>
    <property type="project" value="InterPro"/>
</dbReference>
<comment type="similarity">
    <text evidence="1">Belongs to the cytochrome P450 family.</text>
</comment>
<protein>
    <submittedName>
        <fullName evidence="7">Cytochrome P450</fullName>
    </submittedName>
</protein>
<evidence type="ECO:0000256" key="3">
    <source>
        <dbReference type="ARBA" id="ARBA00022723"/>
    </source>
</evidence>
<name>A0AAW9FG12_9HYPH</name>
<evidence type="ECO:0000256" key="6">
    <source>
        <dbReference type="ARBA" id="ARBA00023033"/>
    </source>
</evidence>
<keyword evidence="5" id="KW-0408">Iron</keyword>
<dbReference type="PRINTS" id="PR00465">
    <property type="entry name" value="EP450IV"/>
</dbReference>
<keyword evidence="2" id="KW-0349">Heme</keyword>
<comment type="caution">
    <text evidence="7">The sequence shown here is derived from an EMBL/GenBank/DDBJ whole genome shotgun (WGS) entry which is preliminary data.</text>
</comment>
<keyword evidence="4" id="KW-0560">Oxidoreductase</keyword>
<proteinExistence type="inferred from homology"/>
<dbReference type="GO" id="GO:0004497">
    <property type="term" value="F:monooxygenase activity"/>
    <property type="evidence" value="ECO:0007669"/>
    <property type="project" value="UniProtKB-KW"/>
</dbReference>
<evidence type="ECO:0000256" key="5">
    <source>
        <dbReference type="ARBA" id="ARBA00023004"/>
    </source>
</evidence>
<gene>
    <name evidence="7" type="ORF">RMR22_25260</name>
</gene>
<keyword evidence="6" id="KW-0503">Monooxygenase</keyword>
<dbReference type="PANTHER" id="PTHR24291:SF50">
    <property type="entry name" value="BIFUNCTIONAL ALBAFLAVENONE MONOOXYGENASE_TERPENE SYNTHASE"/>
    <property type="match status" value="1"/>
</dbReference>
<dbReference type="InterPro" id="IPR036396">
    <property type="entry name" value="Cyt_P450_sf"/>
</dbReference>
<evidence type="ECO:0000256" key="2">
    <source>
        <dbReference type="ARBA" id="ARBA00022617"/>
    </source>
</evidence>
<dbReference type="Gene3D" id="1.10.630.10">
    <property type="entry name" value="Cytochrome P450"/>
    <property type="match status" value="1"/>
</dbReference>
<evidence type="ECO:0000256" key="1">
    <source>
        <dbReference type="ARBA" id="ARBA00010617"/>
    </source>
</evidence>
<evidence type="ECO:0000313" key="7">
    <source>
        <dbReference type="EMBL" id="MDX8305552.1"/>
    </source>
</evidence>
<dbReference type="AlphaFoldDB" id="A0AAW9FG12"/>
<reference evidence="7" key="1">
    <citation type="journal article" date="2023" name="Phytobiomes J">
        <title>Deciphering the key players within the bacterial microbiota associated with aerial crown gall tumors on rhododendron: Insights into the gallobiome.</title>
        <authorList>
            <person name="Kuzmanovic N."/>
            <person name="Nesme J."/>
            <person name="Wolf J."/>
            <person name="Neumann-Schaal M."/>
            <person name="Petersen J."/>
            <person name="Fernandez-Gnecco G."/>
            <person name="Sproeer C."/>
            <person name="Bunk B."/>
            <person name="Overmann J."/>
            <person name="Sorensen S.J."/>
            <person name="Idczak E."/>
            <person name="Smalla K."/>
        </authorList>
    </citation>
    <scope>NUCLEOTIDE SEQUENCE</scope>
    <source>
        <strain evidence="7">Rho-11.1</strain>
    </source>
</reference>
<organism evidence="7">
    <name type="scientific">Agrobacterium rosae</name>
    <dbReference type="NCBI Taxonomy" id="1972867"/>
    <lineage>
        <taxon>Bacteria</taxon>
        <taxon>Pseudomonadati</taxon>
        <taxon>Pseudomonadota</taxon>
        <taxon>Alphaproteobacteria</taxon>
        <taxon>Hyphomicrobiales</taxon>
        <taxon>Rhizobiaceae</taxon>
        <taxon>Rhizobium/Agrobacterium group</taxon>
        <taxon>Agrobacterium</taxon>
    </lineage>
</organism>
<accession>A0AAW9FG12</accession>
<dbReference type="Pfam" id="PF00067">
    <property type="entry name" value="p450"/>
    <property type="match status" value="1"/>
</dbReference>
<keyword evidence="3" id="KW-0479">Metal-binding</keyword>
<dbReference type="PANTHER" id="PTHR24291">
    <property type="entry name" value="CYTOCHROME P450 FAMILY 4"/>
    <property type="match status" value="1"/>
</dbReference>
<dbReference type="EMBL" id="JAVRAF010000021">
    <property type="protein sequence ID" value="MDX8305552.1"/>
    <property type="molecule type" value="Genomic_DNA"/>
</dbReference>
<dbReference type="GO" id="GO:0016705">
    <property type="term" value="F:oxidoreductase activity, acting on paired donors, with incorporation or reduction of molecular oxygen"/>
    <property type="evidence" value="ECO:0007669"/>
    <property type="project" value="InterPro"/>
</dbReference>